<feature type="region of interest" description="Disordered" evidence="9">
    <location>
        <begin position="13"/>
        <end position="132"/>
    </location>
</feature>
<feature type="domain" description="Mechanosensitive ion channel MscS" evidence="11">
    <location>
        <begin position="556"/>
        <end position="614"/>
    </location>
</feature>
<dbReference type="AlphaFoldDB" id="A0A5N5KH49"/>
<dbReference type="Proteomes" id="UP000326939">
    <property type="component" value="Chromosome 13"/>
</dbReference>
<name>A0A5N5KH49_9ROSI</name>
<dbReference type="Gene3D" id="2.30.30.60">
    <property type="match status" value="1"/>
</dbReference>
<evidence type="ECO:0000256" key="3">
    <source>
        <dbReference type="ARBA" id="ARBA00022448"/>
    </source>
</evidence>
<protein>
    <recommendedName>
        <fullName evidence="11">Mechanosensitive ion channel MscS domain-containing protein</fullName>
    </recommendedName>
</protein>
<keyword evidence="6" id="KW-0406">Ion transport</keyword>
<dbReference type="InterPro" id="IPR016688">
    <property type="entry name" value="MscS-like_plants/fungi"/>
</dbReference>
<evidence type="ECO:0000256" key="4">
    <source>
        <dbReference type="ARBA" id="ARBA00022692"/>
    </source>
</evidence>
<dbReference type="GO" id="GO:0050982">
    <property type="term" value="P:detection of mechanical stimulus"/>
    <property type="evidence" value="ECO:0007669"/>
    <property type="project" value="TreeGrafter"/>
</dbReference>
<dbReference type="Pfam" id="PF00924">
    <property type="entry name" value="MS_channel_2nd"/>
    <property type="match status" value="1"/>
</dbReference>
<keyword evidence="8" id="KW-0407">Ion channel</keyword>
<comment type="caution">
    <text evidence="12">The sequence shown here is derived from an EMBL/GenBank/DDBJ whole genome shotgun (WGS) entry which is preliminary data.</text>
</comment>
<feature type="transmembrane region" description="Helical" evidence="10">
    <location>
        <begin position="191"/>
        <end position="216"/>
    </location>
</feature>
<dbReference type="InterPro" id="IPR006685">
    <property type="entry name" value="MscS_channel_2nd"/>
</dbReference>
<dbReference type="InterPro" id="IPR023408">
    <property type="entry name" value="MscS_beta-dom_sf"/>
</dbReference>
<dbReference type="SUPFAM" id="SSF50182">
    <property type="entry name" value="Sm-like ribonucleoproteins"/>
    <property type="match status" value="1"/>
</dbReference>
<dbReference type="GO" id="GO:0008381">
    <property type="term" value="F:mechanosensitive monoatomic ion channel activity"/>
    <property type="evidence" value="ECO:0007669"/>
    <property type="project" value="TreeGrafter"/>
</dbReference>
<evidence type="ECO:0000259" key="11">
    <source>
        <dbReference type="Pfam" id="PF00924"/>
    </source>
</evidence>
<feature type="compositionally biased region" description="Acidic residues" evidence="9">
    <location>
        <begin position="115"/>
        <end position="132"/>
    </location>
</feature>
<dbReference type="PANTHER" id="PTHR31618:SF26">
    <property type="entry name" value="MECHANOSENSITIVE ION CHANNEL PROTEIN"/>
    <property type="match status" value="1"/>
</dbReference>
<feature type="transmembrane region" description="Helical" evidence="10">
    <location>
        <begin position="505"/>
        <end position="525"/>
    </location>
</feature>
<organism evidence="12 13">
    <name type="scientific">Salix brachista</name>
    <dbReference type="NCBI Taxonomy" id="2182728"/>
    <lineage>
        <taxon>Eukaryota</taxon>
        <taxon>Viridiplantae</taxon>
        <taxon>Streptophyta</taxon>
        <taxon>Embryophyta</taxon>
        <taxon>Tracheophyta</taxon>
        <taxon>Spermatophyta</taxon>
        <taxon>Magnoliopsida</taxon>
        <taxon>eudicotyledons</taxon>
        <taxon>Gunneridae</taxon>
        <taxon>Pentapetalae</taxon>
        <taxon>rosids</taxon>
        <taxon>fabids</taxon>
        <taxon>Malpighiales</taxon>
        <taxon>Salicaceae</taxon>
        <taxon>Saliceae</taxon>
        <taxon>Salix</taxon>
    </lineage>
</organism>
<dbReference type="GO" id="GO:0005886">
    <property type="term" value="C:plasma membrane"/>
    <property type="evidence" value="ECO:0007669"/>
    <property type="project" value="UniProtKB-ARBA"/>
</dbReference>
<comment type="subcellular location">
    <subcellularLocation>
        <location evidence="1">Membrane</location>
        <topology evidence="1">Multi-pass membrane protein</topology>
    </subcellularLocation>
</comment>
<evidence type="ECO:0000313" key="13">
    <source>
        <dbReference type="Proteomes" id="UP000326939"/>
    </source>
</evidence>
<comment type="similarity">
    <text evidence="2">Belongs to the MscS (TC 1.A.23) family.</text>
</comment>
<dbReference type="FunFam" id="2.30.30.60:FF:000003">
    <property type="entry name" value="Predicted mechanosensitive ion channel"/>
    <property type="match status" value="1"/>
</dbReference>
<dbReference type="InterPro" id="IPR010920">
    <property type="entry name" value="LSM_dom_sf"/>
</dbReference>
<keyword evidence="4 10" id="KW-0812">Transmembrane</keyword>
<dbReference type="PANTHER" id="PTHR31618">
    <property type="entry name" value="MECHANOSENSITIVE ION CHANNEL PROTEIN 5"/>
    <property type="match status" value="1"/>
</dbReference>
<dbReference type="EMBL" id="VDCV01000013">
    <property type="protein sequence ID" value="KAB5529675.1"/>
    <property type="molecule type" value="Genomic_DNA"/>
</dbReference>
<evidence type="ECO:0000256" key="7">
    <source>
        <dbReference type="ARBA" id="ARBA00023136"/>
    </source>
</evidence>
<gene>
    <name evidence="12" type="ORF">DKX38_019756</name>
</gene>
<evidence type="ECO:0000313" key="12">
    <source>
        <dbReference type="EMBL" id="KAB5529675.1"/>
    </source>
</evidence>
<evidence type="ECO:0000256" key="9">
    <source>
        <dbReference type="SAM" id="MobiDB-lite"/>
    </source>
</evidence>
<evidence type="ECO:0000256" key="2">
    <source>
        <dbReference type="ARBA" id="ARBA00008017"/>
    </source>
</evidence>
<dbReference type="GO" id="GO:0006820">
    <property type="term" value="P:monoatomic anion transport"/>
    <property type="evidence" value="ECO:0007669"/>
    <property type="project" value="TreeGrafter"/>
</dbReference>
<accession>A0A5N5KH49</accession>
<keyword evidence="7 10" id="KW-0472">Membrane</keyword>
<evidence type="ECO:0000256" key="5">
    <source>
        <dbReference type="ARBA" id="ARBA00022989"/>
    </source>
</evidence>
<keyword evidence="3" id="KW-0813">Transport</keyword>
<evidence type="ECO:0000256" key="6">
    <source>
        <dbReference type="ARBA" id="ARBA00023065"/>
    </source>
</evidence>
<evidence type="ECO:0000256" key="10">
    <source>
        <dbReference type="SAM" id="Phobius"/>
    </source>
</evidence>
<feature type="transmembrane region" description="Helical" evidence="10">
    <location>
        <begin position="267"/>
        <end position="287"/>
    </location>
</feature>
<reference evidence="13" key="1">
    <citation type="journal article" date="2019" name="Gigascience">
        <title>De novo genome assembly of the endangered Acer yangbiense, a plant species with extremely small populations endemic to Yunnan Province, China.</title>
        <authorList>
            <person name="Yang J."/>
            <person name="Wariss H.M."/>
            <person name="Tao L."/>
            <person name="Zhang R."/>
            <person name="Yun Q."/>
            <person name="Hollingsworth P."/>
            <person name="Dao Z."/>
            <person name="Luo G."/>
            <person name="Guo H."/>
            <person name="Ma Y."/>
            <person name="Sun W."/>
        </authorList>
    </citation>
    <scope>NUCLEOTIDE SEQUENCE [LARGE SCALE GENOMIC DNA]</scope>
    <source>
        <strain evidence="13">cv. br00</strain>
    </source>
</reference>
<feature type="transmembrane region" description="Helical" evidence="10">
    <location>
        <begin position="155"/>
        <end position="175"/>
    </location>
</feature>
<keyword evidence="13" id="KW-1185">Reference proteome</keyword>
<evidence type="ECO:0000256" key="8">
    <source>
        <dbReference type="ARBA" id="ARBA00023303"/>
    </source>
</evidence>
<sequence>MFAVELTIMEVQNQEHQKPNSDQVVLLVDEPDSKLKMSPPPQQEDSKLKQSPPPQPPDIKDPLFKTQARTKTLRRLNFSKPKSRFTETTYPPPSKTIAEPEEYQPLNPPGSTTSTDEDDDEEWFENEEEEEGDVGEGKKHYNYLKKRKRKIKKRALIEFILFLIIMTCLILSLTVESLKKKILWGLVLWKWWLMVLVLFCGRLVSVWVVGFLVFLIERNFMLREKVLYFVFGLRKSFQHCAWLGLVLLAWMSMFHDVHKNNKVLKKVFRALIAVLIGATIWLLKILLVKVLASSFHVATFFDRMKESVFHHYILDTLSGPPLEEDEREAPWPRTLRHSKTLPAKLRERGSPGMLLSRSKRYKPRSIDMERLRKLSMTNRPTAWNVKRLVSYIKSSGLSTISRTVDDFGNVESEITSEWEARGNAQRVFRNVAKSGAKYIEEEDLLRFLKSVEVHTIFPLFEGAIETGKITKSSFRNWVVHAYVERKALAHSLNDTKTAVQQLHKLASAIVTVIIIVISLLVTGLATTKVLFVFTSQLLLVGFMFQNTCKTIFESIIFVFVMHPFDVGDRCVIDGVQMIVEEMNILTTVFLRYDSEKIYYPNSVLLTKPISNFRRSPDMGDAIDITIDVSTSVDDFNALKKAIQVYIESKPKHWNPKHALLVKEIENVNKMKLTLSVLHTMNHQNYGEKSSRRSELVFELKKIFDNLGIKYHLLPRQLRAAQLEELVRCSSPEFGAGMDEEPKHILS</sequence>
<feature type="transmembrane region" description="Helical" evidence="10">
    <location>
        <begin position="237"/>
        <end position="255"/>
    </location>
</feature>
<proteinExistence type="inferred from homology"/>
<evidence type="ECO:0000256" key="1">
    <source>
        <dbReference type="ARBA" id="ARBA00004141"/>
    </source>
</evidence>
<keyword evidence="5 10" id="KW-1133">Transmembrane helix</keyword>